<reference evidence="2" key="1">
    <citation type="submission" date="2016-10" db="EMBL/GenBank/DDBJ databases">
        <title>Sequence of Gallionella enrichment culture.</title>
        <authorList>
            <person name="Poehlein A."/>
            <person name="Muehling M."/>
            <person name="Daniel R."/>
        </authorList>
    </citation>
    <scope>NUCLEOTIDE SEQUENCE</scope>
</reference>
<feature type="compositionally biased region" description="Low complexity" evidence="1">
    <location>
        <begin position="69"/>
        <end position="88"/>
    </location>
</feature>
<organism evidence="2">
    <name type="scientific">mine drainage metagenome</name>
    <dbReference type="NCBI Taxonomy" id="410659"/>
    <lineage>
        <taxon>unclassified sequences</taxon>
        <taxon>metagenomes</taxon>
        <taxon>ecological metagenomes</taxon>
    </lineage>
</organism>
<gene>
    <name evidence="2" type="ORF">GALL_548080</name>
</gene>
<evidence type="ECO:0000313" key="2">
    <source>
        <dbReference type="EMBL" id="OIQ63651.1"/>
    </source>
</evidence>
<sequence length="97" mass="10619">MGTSEAVALAAHLHVLMRRKIGRVTDTEWMAENADYAREVLRIARAESDAELKQWADRFEAVMFPQEQARSAASGTADKAAASGKTAGPQAYQGRLR</sequence>
<dbReference type="AlphaFoldDB" id="A0A1J5PEI9"/>
<feature type="region of interest" description="Disordered" evidence="1">
    <location>
        <begin position="67"/>
        <end position="97"/>
    </location>
</feature>
<name>A0A1J5PEI9_9ZZZZ</name>
<dbReference type="EMBL" id="MLJW01008817">
    <property type="protein sequence ID" value="OIQ63651.1"/>
    <property type="molecule type" value="Genomic_DNA"/>
</dbReference>
<protein>
    <submittedName>
        <fullName evidence="2">Uncharacterized protein</fullName>
    </submittedName>
</protein>
<comment type="caution">
    <text evidence="2">The sequence shown here is derived from an EMBL/GenBank/DDBJ whole genome shotgun (WGS) entry which is preliminary data.</text>
</comment>
<proteinExistence type="predicted"/>
<evidence type="ECO:0000256" key="1">
    <source>
        <dbReference type="SAM" id="MobiDB-lite"/>
    </source>
</evidence>
<accession>A0A1J5PEI9</accession>